<dbReference type="InterPro" id="IPR036929">
    <property type="entry name" value="DsbDN_sf"/>
</dbReference>
<dbReference type="EMBL" id="AEIG01000019">
    <property type="protein sequence ID" value="EGG30267.1"/>
    <property type="molecule type" value="Genomic_DNA"/>
</dbReference>
<keyword evidence="9" id="KW-1185">Reference proteome</keyword>
<dbReference type="InterPro" id="IPR028250">
    <property type="entry name" value="DsbDN"/>
</dbReference>
<dbReference type="InterPro" id="IPR036249">
    <property type="entry name" value="Thioredoxin-like_sf"/>
</dbReference>
<sequence length="566" mass="61659">MDQGIRKLFAVLLLLALPLQSLAQGNFLTASNQDEFLPVEDAYKVQVDLIDAQTLKVLWQIAPEYYLYQHQFAFALKPESRAPGVSARYSAAIDKTDEYFGDVKVYYEFADIDLSTATPIPDGTVLAITSQGCADAGLCYPPRTDYFELQPGAGQVLPLSAEQYRQAQQSLQPRPEVSSQSVWTIMLFALLGGAILNLMPCVFPILSLKVLGFVSADPKENHVHSWYYTAGVVLSFVAFAGLILTLKAAGQAVGWGFQLQSTEFVGLLALLFFAMALALSGLAELGTSFMGLGSSLTQGTNHKSSFFTGVLAVVVASPCTAPFMGTALGFALTQNTATALLVFAALGLGMALPMIALSYSTTLRRWMPKPGAWMVTFRQFLAFPLYMTVIWLLWVAGRQAGVDVFATLLVACLLIALSLWLWSKTGWAKRLSALTFALAILLTFNPPVQTETQSSSGAFSRSEFNTLTAGPQTVFVDVTADWCITCIANEKAVLETAEIQQAFAERNVIYHIIDWTNYDPAVAEFLAEFQRSGIPFYLVYPGNSQPPVILPQILTKEIVLNSIGAQ</sequence>
<dbReference type="eggNOG" id="COG4232">
    <property type="taxonomic scope" value="Bacteria"/>
</dbReference>
<organism evidence="8 9">
    <name type="scientific">Aequoribacter fuscus</name>
    <dbReference type="NCBI Taxonomy" id="2518989"/>
    <lineage>
        <taxon>Bacteria</taxon>
        <taxon>Pseudomonadati</taxon>
        <taxon>Pseudomonadota</taxon>
        <taxon>Gammaproteobacteria</taxon>
        <taxon>Cellvibrionales</taxon>
        <taxon>Halieaceae</taxon>
        <taxon>Aequoribacter</taxon>
    </lineage>
</organism>
<reference evidence="8 9" key="1">
    <citation type="journal article" date="2011" name="J. Bacteriol.">
        <title>Genome sequence of strain IMCC3088, a proteorhodopsin-containing marine bacterium belonging to the OM60/NOR5 clade.</title>
        <authorList>
            <person name="Jang Y."/>
            <person name="Oh H.M."/>
            <person name="Kang I."/>
            <person name="Lee K."/>
            <person name="Yang S.J."/>
            <person name="Cho J.C."/>
        </authorList>
    </citation>
    <scope>NUCLEOTIDE SEQUENCE [LARGE SCALE GENOMIC DNA]</scope>
    <source>
        <strain evidence="8 9">IMCC3088</strain>
    </source>
</reference>
<dbReference type="InterPro" id="IPR035671">
    <property type="entry name" value="DsbD_gamma"/>
</dbReference>
<proteinExistence type="predicted"/>
<dbReference type="Gene3D" id="2.60.40.1250">
    <property type="entry name" value="Thiol:disulfide interchange protein DsbD, N-terminal domain"/>
    <property type="match status" value="1"/>
</dbReference>
<keyword evidence="3" id="KW-0201">Cytochrome c-type biogenesis</keyword>
<keyword evidence="2" id="KW-0812">Transmembrane</keyword>
<gene>
    <name evidence="8" type="ORF">IMCC3088_749</name>
</gene>
<evidence type="ECO:0000313" key="8">
    <source>
        <dbReference type="EMBL" id="EGG30267.1"/>
    </source>
</evidence>
<dbReference type="PANTHER" id="PTHR32234">
    <property type="entry name" value="THIOL:DISULFIDE INTERCHANGE PROTEIN DSBD"/>
    <property type="match status" value="1"/>
</dbReference>
<keyword evidence="4" id="KW-1133">Transmembrane helix</keyword>
<evidence type="ECO:0000256" key="4">
    <source>
        <dbReference type="ARBA" id="ARBA00022989"/>
    </source>
</evidence>
<feature type="domain" description="Thiol:disulfide interchange protein DsbD N-terminal" evidence="7">
    <location>
        <begin position="33"/>
        <end position="150"/>
    </location>
</feature>
<evidence type="ECO:0000313" key="9">
    <source>
        <dbReference type="Proteomes" id="UP000005615"/>
    </source>
</evidence>
<dbReference type="CDD" id="cd02953">
    <property type="entry name" value="DsbDgamma"/>
    <property type="match status" value="1"/>
</dbReference>
<dbReference type="PANTHER" id="PTHR32234:SF3">
    <property type="entry name" value="SUPPRESSION OF COPPER SENSITIVITY PROTEIN"/>
    <property type="match status" value="1"/>
</dbReference>
<evidence type="ECO:0000256" key="5">
    <source>
        <dbReference type="ARBA" id="ARBA00023136"/>
    </source>
</evidence>
<dbReference type="Pfam" id="PF11412">
    <property type="entry name" value="DsbD_N"/>
    <property type="match status" value="1"/>
</dbReference>
<evidence type="ECO:0000256" key="1">
    <source>
        <dbReference type="ARBA" id="ARBA00004141"/>
    </source>
</evidence>
<dbReference type="Pfam" id="PF02683">
    <property type="entry name" value="DsbD_TM"/>
    <property type="match status" value="1"/>
</dbReference>
<comment type="caution">
    <text evidence="8">The sequence shown here is derived from an EMBL/GenBank/DDBJ whole genome shotgun (WGS) entry which is preliminary data.</text>
</comment>
<evidence type="ECO:0000259" key="7">
    <source>
        <dbReference type="Pfam" id="PF11412"/>
    </source>
</evidence>
<feature type="domain" description="Cytochrome C biogenesis protein transmembrane" evidence="6">
    <location>
        <begin position="183"/>
        <end position="393"/>
    </location>
</feature>
<dbReference type="Proteomes" id="UP000005615">
    <property type="component" value="Unassembled WGS sequence"/>
</dbReference>
<dbReference type="Pfam" id="PF13899">
    <property type="entry name" value="Thioredoxin_7"/>
    <property type="match status" value="1"/>
</dbReference>
<dbReference type="RefSeq" id="WP_009575074.1">
    <property type="nucleotide sequence ID" value="NZ_AEIG01000019.1"/>
</dbReference>
<dbReference type="SUPFAM" id="SSF74863">
    <property type="entry name" value="Thiol:disulfide interchange protein DsbD, N-terminal domain (DsbD-alpha)"/>
    <property type="match status" value="1"/>
</dbReference>
<evidence type="ECO:0000256" key="3">
    <source>
        <dbReference type="ARBA" id="ARBA00022748"/>
    </source>
</evidence>
<dbReference type="AlphaFoldDB" id="F3L054"/>
<dbReference type="STRING" id="2518989.IMCC3088_749"/>
<dbReference type="GO" id="GO:0015035">
    <property type="term" value="F:protein-disulfide reductase activity"/>
    <property type="evidence" value="ECO:0007669"/>
    <property type="project" value="TreeGrafter"/>
</dbReference>
<dbReference type="GO" id="GO:0045454">
    <property type="term" value="P:cell redox homeostasis"/>
    <property type="evidence" value="ECO:0007669"/>
    <property type="project" value="TreeGrafter"/>
</dbReference>
<dbReference type="Gene3D" id="3.40.30.10">
    <property type="entry name" value="Glutaredoxin"/>
    <property type="match status" value="1"/>
</dbReference>
<dbReference type="GO" id="GO:0016020">
    <property type="term" value="C:membrane"/>
    <property type="evidence" value="ECO:0007669"/>
    <property type="project" value="UniProtKB-SubCell"/>
</dbReference>
<evidence type="ECO:0000259" key="6">
    <source>
        <dbReference type="Pfam" id="PF02683"/>
    </source>
</evidence>
<protein>
    <submittedName>
        <fullName evidence="8">Cytochrome c-type biogenesis protein DsbD, protein-disulfide reductase</fullName>
    </submittedName>
</protein>
<evidence type="ECO:0000256" key="2">
    <source>
        <dbReference type="ARBA" id="ARBA00022692"/>
    </source>
</evidence>
<dbReference type="GO" id="GO:0017004">
    <property type="term" value="P:cytochrome complex assembly"/>
    <property type="evidence" value="ECO:0007669"/>
    <property type="project" value="UniProtKB-KW"/>
</dbReference>
<comment type="subcellular location">
    <subcellularLocation>
        <location evidence="1">Membrane</location>
        <topology evidence="1">Multi-pass membrane protein</topology>
    </subcellularLocation>
</comment>
<dbReference type="SUPFAM" id="SSF52833">
    <property type="entry name" value="Thioredoxin-like"/>
    <property type="match status" value="1"/>
</dbReference>
<dbReference type="InterPro" id="IPR003834">
    <property type="entry name" value="Cyt_c_assmbl_TM_dom"/>
</dbReference>
<accession>F3L054</accession>
<keyword evidence="5" id="KW-0472">Membrane</keyword>
<dbReference type="OrthoDB" id="9811036at2"/>
<name>F3L054_9GAMM</name>